<dbReference type="EMBL" id="LT853703">
    <property type="protein sequence ID" value="SMQ55537.1"/>
    <property type="molecule type" value="Genomic_DNA"/>
</dbReference>
<gene>
    <name evidence="2" type="ORF">ZT3D7_G10692</name>
</gene>
<reference evidence="2 3" key="1">
    <citation type="submission" date="2016-06" db="EMBL/GenBank/DDBJ databases">
        <authorList>
            <person name="Kjaerup R.B."/>
            <person name="Dalgaard T.S."/>
            <person name="Juul-Madsen H.R."/>
        </authorList>
    </citation>
    <scope>NUCLEOTIDE SEQUENCE [LARGE SCALE GENOMIC DNA]</scope>
</reference>
<proteinExistence type="predicted"/>
<evidence type="ECO:0000313" key="2">
    <source>
        <dbReference type="EMBL" id="SMQ55537.1"/>
    </source>
</evidence>
<organism evidence="2 3">
    <name type="scientific">Zymoseptoria tritici (strain ST99CH_3D7)</name>
    <dbReference type="NCBI Taxonomy" id="1276538"/>
    <lineage>
        <taxon>Eukaryota</taxon>
        <taxon>Fungi</taxon>
        <taxon>Dikarya</taxon>
        <taxon>Ascomycota</taxon>
        <taxon>Pezizomycotina</taxon>
        <taxon>Dothideomycetes</taxon>
        <taxon>Dothideomycetidae</taxon>
        <taxon>Mycosphaerellales</taxon>
        <taxon>Mycosphaerellaceae</taxon>
        <taxon>Zymoseptoria</taxon>
    </lineage>
</organism>
<accession>A0A1X7S8H2</accession>
<name>A0A1X7S8H2_ZYMT9</name>
<dbReference type="Proteomes" id="UP000215127">
    <property type="component" value="Chromosome 12"/>
</dbReference>
<feature type="region of interest" description="Disordered" evidence="1">
    <location>
        <begin position="36"/>
        <end position="55"/>
    </location>
</feature>
<sequence length="68" mass="7269">MCSEWARVVRWGLNLHFGVVTDTIPESISVSCPPVPLTNSPPSNDTAQAGHESVKPSYAPLAHILSLS</sequence>
<keyword evidence="3" id="KW-1185">Reference proteome</keyword>
<evidence type="ECO:0000256" key="1">
    <source>
        <dbReference type="SAM" id="MobiDB-lite"/>
    </source>
</evidence>
<protein>
    <submittedName>
        <fullName evidence="2">Uncharacterized protein</fullName>
    </submittedName>
</protein>
<evidence type="ECO:0000313" key="3">
    <source>
        <dbReference type="Proteomes" id="UP000215127"/>
    </source>
</evidence>
<feature type="compositionally biased region" description="Polar residues" evidence="1">
    <location>
        <begin position="37"/>
        <end position="47"/>
    </location>
</feature>
<dbReference type="AlphaFoldDB" id="A0A1X7S8H2"/>